<dbReference type="GO" id="GO:0008270">
    <property type="term" value="F:zinc ion binding"/>
    <property type="evidence" value="ECO:0007669"/>
    <property type="project" value="UniProtKB-KW"/>
</dbReference>
<dbReference type="Proteomes" id="UP000000600">
    <property type="component" value="Unassembled WGS sequence"/>
</dbReference>
<evidence type="ECO:0000256" key="3">
    <source>
        <dbReference type="ARBA" id="ARBA00022833"/>
    </source>
</evidence>
<dbReference type="RefSeq" id="XP_001456121.1">
    <property type="nucleotide sequence ID" value="XM_001456084.2"/>
</dbReference>
<keyword evidence="4" id="KW-0238">DNA-binding</keyword>
<evidence type="ECO:0000313" key="7">
    <source>
        <dbReference type="Proteomes" id="UP000000600"/>
    </source>
</evidence>
<evidence type="ECO:0000259" key="5">
    <source>
        <dbReference type="Pfam" id="PF25512"/>
    </source>
</evidence>
<keyword evidence="1" id="KW-0479">Metal-binding</keyword>
<dbReference type="InParanoid" id="A0E0A7"/>
<dbReference type="PANTHER" id="PTHR14493:SF50">
    <property type="entry name" value="RING FINGER PROTEIN UNKEMPT"/>
    <property type="match status" value="1"/>
</dbReference>
<gene>
    <name evidence="6" type="ORF">GSPATT00021892001</name>
</gene>
<organism evidence="6 7">
    <name type="scientific">Paramecium tetraurelia</name>
    <dbReference type="NCBI Taxonomy" id="5888"/>
    <lineage>
        <taxon>Eukaryota</taxon>
        <taxon>Sar</taxon>
        <taxon>Alveolata</taxon>
        <taxon>Ciliophora</taxon>
        <taxon>Intramacronucleata</taxon>
        <taxon>Oligohymenophorea</taxon>
        <taxon>Peniculida</taxon>
        <taxon>Parameciidae</taxon>
        <taxon>Paramecium</taxon>
    </lineage>
</organism>
<evidence type="ECO:0000256" key="2">
    <source>
        <dbReference type="ARBA" id="ARBA00022771"/>
    </source>
</evidence>
<dbReference type="OMA" id="TIKTIIC"/>
<dbReference type="GeneID" id="5041906"/>
<dbReference type="AlphaFoldDB" id="A0E0A7"/>
<dbReference type="EMBL" id="CT868651">
    <property type="protein sequence ID" value="CAK88724.1"/>
    <property type="molecule type" value="Genomic_DNA"/>
</dbReference>
<dbReference type="Pfam" id="PF25512">
    <property type="entry name" value="zf-CCCH_AtC3H23"/>
    <property type="match status" value="1"/>
</dbReference>
<sequence length="324" mass="38582">MKGQQTPSRFPKINQFETQFSHLSLSNFQEQKHNPSICKGMLSMINPKPPCENKKIKQSSQFEQKAHCLKRCPQEEGTSFDLDLTVFKIRPCQRQCEHNHKQCPYIHSESDLRRPGTYYKAELCPYKVEQKECPHGYSCCKAHNQYELLYQEDNYRKLFCPQPQNCCFGIYCPYAHFEKDIKCDTIKTIICFIIKQLLVPIHFLIIIQSTCDYYHNESDKRRKVQDIQYQPQQCSNWVQNKSCSNECSFCHSIFELYFHPHMYKTFECTQQNCYRDICPGYHDETDQRQLNPLVRNGIMKIVPKNRFEEKQPKTQTIKFPSIYQ</sequence>
<keyword evidence="2" id="KW-0863">Zinc-finger</keyword>
<dbReference type="HOGENOM" id="CLU_827580_0_0_1"/>
<name>A0E0A7_PARTE</name>
<dbReference type="PANTHER" id="PTHR14493">
    <property type="entry name" value="UNKEMPT FAMILY MEMBER"/>
    <property type="match status" value="1"/>
</dbReference>
<reference evidence="6 7" key="1">
    <citation type="journal article" date="2006" name="Nature">
        <title>Global trends of whole-genome duplications revealed by the ciliate Paramecium tetraurelia.</title>
        <authorList>
            <consortium name="Genoscope"/>
            <person name="Aury J.-M."/>
            <person name="Jaillon O."/>
            <person name="Duret L."/>
            <person name="Noel B."/>
            <person name="Jubin C."/>
            <person name="Porcel B.M."/>
            <person name="Segurens B."/>
            <person name="Daubin V."/>
            <person name="Anthouard V."/>
            <person name="Aiach N."/>
            <person name="Arnaiz O."/>
            <person name="Billaut A."/>
            <person name="Beisson J."/>
            <person name="Blanc I."/>
            <person name="Bouhouche K."/>
            <person name="Camara F."/>
            <person name="Duharcourt S."/>
            <person name="Guigo R."/>
            <person name="Gogendeau D."/>
            <person name="Katinka M."/>
            <person name="Keller A.-M."/>
            <person name="Kissmehl R."/>
            <person name="Klotz C."/>
            <person name="Koll F."/>
            <person name="Le Moue A."/>
            <person name="Lepere C."/>
            <person name="Malinsky S."/>
            <person name="Nowacki M."/>
            <person name="Nowak J.K."/>
            <person name="Plattner H."/>
            <person name="Poulain J."/>
            <person name="Ruiz F."/>
            <person name="Serrano V."/>
            <person name="Zagulski M."/>
            <person name="Dessen P."/>
            <person name="Betermier M."/>
            <person name="Weissenbach J."/>
            <person name="Scarpelli C."/>
            <person name="Schachter V."/>
            <person name="Sperling L."/>
            <person name="Meyer E."/>
            <person name="Cohen J."/>
            <person name="Wincker P."/>
        </authorList>
    </citation>
    <scope>NUCLEOTIDE SEQUENCE [LARGE SCALE GENOMIC DNA]</scope>
    <source>
        <strain evidence="6 7">Stock d4-2</strain>
    </source>
</reference>
<dbReference type="GO" id="GO:0003677">
    <property type="term" value="F:DNA binding"/>
    <property type="evidence" value="ECO:0007669"/>
    <property type="project" value="UniProtKB-KW"/>
</dbReference>
<evidence type="ECO:0000256" key="1">
    <source>
        <dbReference type="ARBA" id="ARBA00022723"/>
    </source>
</evidence>
<evidence type="ECO:0000313" key="6">
    <source>
        <dbReference type="EMBL" id="CAK88724.1"/>
    </source>
</evidence>
<accession>A0E0A7</accession>
<dbReference type="OrthoDB" id="432696at2759"/>
<protein>
    <recommendedName>
        <fullName evidence="5">AtC3H23-like CCCH zinc finger domain-containing protein</fullName>
    </recommendedName>
</protein>
<dbReference type="InterPro" id="IPR057444">
    <property type="entry name" value="Znf-CCCH_AtC3H23-like"/>
</dbReference>
<keyword evidence="7" id="KW-1185">Reference proteome</keyword>
<dbReference type="KEGG" id="ptm:GSPATT00021892001"/>
<keyword evidence="3" id="KW-0862">Zinc</keyword>
<proteinExistence type="predicted"/>
<evidence type="ECO:0000256" key="4">
    <source>
        <dbReference type="ARBA" id="ARBA00023125"/>
    </source>
</evidence>
<feature type="domain" description="AtC3H23-like CCCH zinc finger" evidence="5">
    <location>
        <begin position="83"/>
        <end position="114"/>
    </location>
</feature>
<dbReference type="InterPro" id="IPR045234">
    <property type="entry name" value="Unkempt-like"/>
</dbReference>
<dbReference type="STRING" id="5888.A0E0A7"/>